<keyword evidence="3" id="KW-1133">Transmembrane helix</keyword>
<keyword evidence="5" id="KW-1185">Reference proteome</keyword>
<evidence type="ECO:0000313" key="4">
    <source>
        <dbReference type="EMBL" id="VDM53611.1"/>
    </source>
</evidence>
<dbReference type="Proteomes" id="UP000267027">
    <property type="component" value="Unassembled WGS sequence"/>
</dbReference>
<dbReference type="AlphaFoldDB" id="A0A0R3PDK3"/>
<dbReference type="InterPro" id="IPR033053">
    <property type="entry name" value="Hir3/CABIN1"/>
</dbReference>
<evidence type="ECO:0000313" key="6">
    <source>
        <dbReference type="WBParaSite" id="ACOC_0000202501-mRNA-1"/>
    </source>
</evidence>
<name>A0A0R3PDK3_ANGCS</name>
<evidence type="ECO:0000256" key="2">
    <source>
        <dbReference type="ARBA" id="ARBA00023242"/>
    </source>
</evidence>
<keyword evidence="2" id="KW-0539">Nucleus</keyword>
<dbReference type="GO" id="GO:0006325">
    <property type="term" value="P:chromatin organization"/>
    <property type="evidence" value="ECO:0007669"/>
    <property type="project" value="InterPro"/>
</dbReference>
<keyword evidence="3" id="KW-0812">Transmembrane</keyword>
<sequence length="537" mass="62939">MKQYECMPSLALDVLVKAHEKLGKAKKCGDNEFLLFFMKQLHICISNEKLMKLLQTDGFLWLWSNVSEEISQCLHCVFGRYSKRRRVLEDHECSVNHSVLNDYSVMILELAMPHPLPKYDDKVSLSALLEVLNCIRARVAFSIVIVFSLKWPMVNNESYVQSCVWYLMALHHYRQSNHNEIEIYSKVDVNFLLCTIGLFTFLPFSTFLPVAFLPYLYLLPLFKMDDDLLYLEWPWHVIPFRVSILVDSTVGVVFFQLANTLYQIATRLSRYFLTVPSDDWRLRYSTSVLRNLRQESQSLFEEALSQAFHWETGGICEYQWLCYFFLAKLQTKLDEDEVAVDGFYEAACSCELSEFFYPIKISVKKQQNIEPVEVHYQIHATVWKYLRKKLEMILEFVECSIFSSVQVVRSNLSLFSAHPEIHEALIYMTIDCNPSVEDGVAECLTCERFPHMKSYYRLAEMELSQGNIEVAYVHLLKHVFRRRKRDDSLFDVKFILKERHGALLTHAVSRLHILAMESSSPKHLRSDMYRAWQAVSK</sequence>
<gene>
    <name evidence="4" type="ORF">ACOC_LOCUS2026</name>
</gene>
<organism evidence="6">
    <name type="scientific">Angiostrongylus costaricensis</name>
    <name type="common">Nematode worm</name>
    <dbReference type="NCBI Taxonomy" id="334426"/>
    <lineage>
        <taxon>Eukaryota</taxon>
        <taxon>Metazoa</taxon>
        <taxon>Ecdysozoa</taxon>
        <taxon>Nematoda</taxon>
        <taxon>Chromadorea</taxon>
        <taxon>Rhabditida</taxon>
        <taxon>Rhabditina</taxon>
        <taxon>Rhabditomorpha</taxon>
        <taxon>Strongyloidea</taxon>
        <taxon>Metastrongylidae</taxon>
        <taxon>Angiostrongylus</taxon>
    </lineage>
</organism>
<dbReference type="GO" id="GO:0031491">
    <property type="term" value="F:nucleosome binding"/>
    <property type="evidence" value="ECO:0007669"/>
    <property type="project" value="TreeGrafter"/>
</dbReference>
<comment type="subcellular location">
    <subcellularLocation>
        <location evidence="1">Nucleus</location>
    </subcellularLocation>
</comment>
<dbReference type="PANTHER" id="PTHR15502:SF7">
    <property type="entry name" value="CALCINEURIN-BINDING PROTEIN CABIN-1"/>
    <property type="match status" value="1"/>
</dbReference>
<dbReference type="STRING" id="334426.A0A0R3PDK3"/>
<dbReference type="EMBL" id="UYYA01000353">
    <property type="protein sequence ID" value="VDM53611.1"/>
    <property type="molecule type" value="Genomic_DNA"/>
</dbReference>
<proteinExistence type="predicted"/>
<dbReference type="GO" id="GO:0005634">
    <property type="term" value="C:nucleus"/>
    <property type="evidence" value="ECO:0007669"/>
    <property type="project" value="UniProtKB-SubCell"/>
</dbReference>
<evidence type="ECO:0000256" key="1">
    <source>
        <dbReference type="ARBA" id="ARBA00004123"/>
    </source>
</evidence>
<dbReference type="PANTHER" id="PTHR15502">
    <property type="entry name" value="CALCINEURIN-BINDING PROTEIN CABIN 1-RELATED"/>
    <property type="match status" value="1"/>
</dbReference>
<keyword evidence="3" id="KW-0472">Membrane</keyword>
<reference evidence="4 5" key="2">
    <citation type="submission" date="2018-11" db="EMBL/GenBank/DDBJ databases">
        <authorList>
            <consortium name="Pathogen Informatics"/>
        </authorList>
    </citation>
    <scope>NUCLEOTIDE SEQUENCE [LARGE SCALE GENOMIC DNA]</scope>
    <source>
        <strain evidence="4 5">Costa Rica</strain>
    </source>
</reference>
<accession>A0A0R3PDK3</accession>
<dbReference type="OrthoDB" id="269919at2759"/>
<protein>
    <submittedName>
        <fullName evidence="6">TPR_REGION domain-containing protein</fullName>
    </submittedName>
</protein>
<feature type="transmembrane region" description="Helical" evidence="3">
    <location>
        <begin position="238"/>
        <end position="262"/>
    </location>
</feature>
<reference evidence="6" key="1">
    <citation type="submission" date="2017-02" db="UniProtKB">
        <authorList>
            <consortium name="WormBaseParasite"/>
        </authorList>
    </citation>
    <scope>IDENTIFICATION</scope>
</reference>
<feature type="transmembrane region" description="Helical" evidence="3">
    <location>
        <begin position="191"/>
        <end position="218"/>
    </location>
</feature>
<dbReference type="WBParaSite" id="ACOC_0000202501-mRNA-1">
    <property type="protein sequence ID" value="ACOC_0000202501-mRNA-1"/>
    <property type="gene ID" value="ACOC_0000202501"/>
</dbReference>
<evidence type="ECO:0000313" key="5">
    <source>
        <dbReference type="Proteomes" id="UP000267027"/>
    </source>
</evidence>
<evidence type="ECO:0000256" key="3">
    <source>
        <dbReference type="SAM" id="Phobius"/>
    </source>
</evidence>